<comment type="caution">
    <text evidence="20">The sequence shown here is derived from an EMBL/GenBank/DDBJ whole genome shotgun (WGS) entry which is preliminary data.</text>
</comment>
<evidence type="ECO:0000256" key="13">
    <source>
        <dbReference type="ARBA" id="ARBA00023239"/>
    </source>
</evidence>
<evidence type="ECO:0000256" key="17">
    <source>
        <dbReference type="RuleBase" id="RU000405"/>
    </source>
</evidence>
<evidence type="ECO:0000256" key="14">
    <source>
        <dbReference type="ARBA" id="ARBA00032597"/>
    </source>
</evidence>
<keyword evidence="7" id="KW-0547">Nucleotide-binding</keyword>
<evidence type="ECO:0000313" key="20">
    <source>
        <dbReference type="EMBL" id="MBE9040829.1"/>
    </source>
</evidence>
<dbReference type="Pfam" id="PF00211">
    <property type="entry name" value="Guanylate_cyc"/>
    <property type="match status" value="1"/>
</dbReference>
<dbReference type="GO" id="GO:0006171">
    <property type="term" value="P:cAMP biosynthetic process"/>
    <property type="evidence" value="ECO:0007669"/>
    <property type="project" value="UniProtKB-KW"/>
</dbReference>
<dbReference type="Pfam" id="PF13426">
    <property type="entry name" value="PAS_9"/>
    <property type="match status" value="1"/>
</dbReference>
<comment type="subunit">
    <text evidence="16">Homodimer. Can also exist as monomer.</text>
</comment>
<dbReference type="GO" id="GO:0005524">
    <property type="term" value="F:ATP binding"/>
    <property type="evidence" value="ECO:0007669"/>
    <property type="project" value="UniProtKB-KW"/>
</dbReference>
<dbReference type="PROSITE" id="PS50125">
    <property type="entry name" value="GUANYLATE_CYCLASE_2"/>
    <property type="match status" value="1"/>
</dbReference>
<evidence type="ECO:0000256" key="7">
    <source>
        <dbReference type="ARBA" id="ARBA00022741"/>
    </source>
</evidence>
<dbReference type="SUPFAM" id="SSF55073">
    <property type="entry name" value="Nucleotide cyclase"/>
    <property type="match status" value="1"/>
</dbReference>
<proteinExistence type="inferred from homology"/>
<comment type="subcellular location">
    <subcellularLocation>
        <location evidence="2">Membrane</location>
    </subcellularLocation>
</comment>
<keyword evidence="13 17" id="KW-0456">Lyase</keyword>
<dbReference type="SMART" id="SM00044">
    <property type="entry name" value="CYCc"/>
    <property type="match status" value="1"/>
</dbReference>
<evidence type="ECO:0000256" key="9">
    <source>
        <dbReference type="ARBA" id="ARBA00022842"/>
    </source>
</evidence>
<dbReference type="CDD" id="cd07302">
    <property type="entry name" value="CHD"/>
    <property type="match status" value="1"/>
</dbReference>
<dbReference type="PANTHER" id="PTHR11920:SF335">
    <property type="entry name" value="GUANYLATE CYCLASE"/>
    <property type="match status" value="1"/>
</dbReference>
<keyword evidence="11" id="KW-0115">cAMP biosynthesis</keyword>
<dbReference type="InterPro" id="IPR050401">
    <property type="entry name" value="Cyclic_nucleotide_synthase"/>
</dbReference>
<dbReference type="EC" id="4.6.1.1" evidence="3"/>
<dbReference type="InterPro" id="IPR018297">
    <property type="entry name" value="A/G_cyclase_CS"/>
</dbReference>
<dbReference type="InterPro" id="IPR029016">
    <property type="entry name" value="GAF-like_dom_sf"/>
</dbReference>
<keyword evidence="12" id="KW-0472">Membrane</keyword>
<evidence type="ECO:0000256" key="10">
    <source>
        <dbReference type="ARBA" id="ARBA00022989"/>
    </source>
</evidence>
<dbReference type="SMART" id="SM00091">
    <property type="entry name" value="PAS"/>
    <property type="match status" value="1"/>
</dbReference>
<evidence type="ECO:0000256" key="12">
    <source>
        <dbReference type="ARBA" id="ARBA00023136"/>
    </source>
</evidence>
<feature type="domain" description="Guanylate cyclase" evidence="19">
    <location>
        <begin position="478"/>
        <end position="605"/>
    </location>
</feature>
<dbReference type="InterPro" id="IPR003018">
    <property type="entry name" value="GAF"/>
</dbReference>
<gene>
    <name evidence="20" type="ORF">IQ235_08560</name>
</gene>
<dbReference type="Gene3D" id="3.30.450.40">
    <property type="match status" value="1"/>
</dbReference>
<dbReference type="SMART" id="SM00065">
    <property type="entry name" value="GAF"/>
    <property type="match status" value="1"/>
</dbReference>
<keyword evidence="6" id="KW-0479">Metal-binding</keyword>
<organism evidence="20 21">
    <name type="scientific">Zarconia navalis LEGE 11467</name>
    <dbReference type="NCBI Taxonomy" id="1828826"/>
    <lineage>
        <taxon>Bacteria</taxon>
        <taxon>Bacillati</taxon>
        <taxon>Cyanobacteriota</taxon>
        <taxon>Cyanophyceae</taxon>
        <taxon>Oscillatoriophycideae</taxon>
        <taxon>Oscillatoriales</taxon>
        <taxon>Oscillatoriales incertae sedis</taxon>
        <taxon>Zarconia</taxon>
        <taxon>Zarconia navalis</taxon>
    </lineage>
</organism>
<reference evidence="20" key="1">
    <citation type="submission" date="2020-10" db="EMBL/GenBank/DDBJ databases">
        <authorList>
            <person name="Castelo-Branco R."/>
            <person name="Eusebio N."/>
            <person name="Adriana R."/>
            <person name="Vieira A."/>
            <person name="Brugerolle De Fraissinette N."/>
            <person name="Rezende De Castro R."/>
            <person name="Schneider M.P."/>
            <person name="Vasconcelos V."/>
            <person name="Leao P.N."/>
        </authorList>
    </citation>
    <scope>NUCLEOTIDE SEQUENCE</scope>
    <source>
        <strain evidence="20">LEGE 11467</strain>
    </source>
</reference>
<dbReference type="GO" id="GO:0046872">
    <property type="term" value="F:metal ion binding"/>
    <property type="evidence" value="ECO:0007669"/>
    <property type="project" value="UniProtKB-KW"/>
</dbReference>
<evidence type="ECO:0000256" key="5">
    <source>
        <dbReference type="ARBA" id="ARBA00022692"/>
    </source>
</evidence>
<dbReference type="PROSITE" id="PS00452">
    <property type="entry name" value="GUANYLATE_CYCLASE_1"/>
    <property type="match status" value="1"/>
</dbReference>
<dbReference type="InterPro" id="IPR000014">
    <property type="entry name" value="PAS"/>
</dbReference>
<dbReference type="SUPFAM" id="SSF55781">
    <property type="entry name" value="GAF domain-like"/>
    <property type="match status" value="1"/>
</dbReference>
<keyword evidence="21" id="KW-1185">Reference proteome</keyword>
<evidence type="ECO:0000256" key="4">
    <source>
        <dbReference type="ARBA" id="ARBA00021420"/>
    </source>
</evidence>
<evidence type="ECO:0000259" key="19">
    <source>
        <dbReference type="PROSITE" id="PS50125"/>
    </source>
</evidence>
<evidence type="ECO:0000256" key="15">
    <source>
        <dbReference type="ARBA" id="ARBA00032637"/>
    </source>
</evidence>
<evidence type="ECO:0000256" key="2">
    <source>
        <dbReference type="ARBA" id="ARBA00004370"/>
    </source>
</evidence>
<dbReference type="AlphaFoldDB" id="A0A928VWH6"/>
<keyword evidence="9" id="KW-0460">Magnesium</keyword>
<dbReference type="CDD" id="cd00130">
    <property type="entry name" value="PAS"/>
    <property type="match status" value="1"/>
</dbReference>
<name>A0A928VWH6_9CYAN</name>
<dbReference type="PROSITE" id="PS50112">
    <property type="entry name" value="PAS"/>
    <property type="match status" value="1"/>
</dbReference>
<evidence type="ECO:0000256" key="3">
    <source>
        <dbReference type="ARBA" id="ARBA00012201"/>
    </source>
</evidence>
<dbReference type="FunFam" id="3.30.70.1230:FF:000033">
    <property type="entry name" value="Adenylate cyclase"/>
    <property type="match status" value="1"/>
</dbReference>
<evidence type="ECO:0000256" key="1">
    <source>
        <dbReference type="ARBA" id="ARBA00001593"/>
    </source>
</evidence>
<comment type="similarity">
    <text evidence="17">Belongs to the adenylyl cyclase class-4/guanylyl cyclase family.</text>
</comment>
<evidence type="ECO:0000256" key="8">
    <source>
        <dbReference type="ARBA" id="ARBA00022840"/>
    </source>
</evidence>
<accession>A0A928VWH6</accession>
<evidence type="ECO:0000256" key="16">
    <source>
        <dbReference type="ARBA" id="ARBA00064436"/>
    </source>
</evidence>
<keyword evidence="8" id="KW-0067">ATP-binding</keyword>
<dbReference type="InterPro" id="IPR029787">
    <property type="entry name" value="Nucleotide_cyclase"/>
</dbReference>
<dbReference type="GO" id="GO:0005886">
    <property type="term" value="C:plasma membrane"/>
    <property type="evidence" value="ECO:0007669"/>
    <property type="project" value="UniProtKB-ARBA"/>
</dbReference>
<dbReference type="GO" id="GO:0035556">
    <property type="term" value="P:intracellular signal transduction"/>
    <property type="evidence" value="ECO:0007669"/>
    <property type="project" value="InterPro"/>
</dbReference>
<dbReference type="EMBL" id="JADEXN010000122">
    <property type="protein sequence ID" value="MBE9040829.1"/>
    <property type="molecule type" value="Genomic_DNA"/>
</dbReference>
<dbReference type="InterPro" id="IPR001054">
    <property type="entry name" value="A/G_cyclase"/>
</dbReference>
<sequence length="683" mass="76784">MSSFNREKFVPPHVEYIILNSDLRIVRVSGGSDRFVEDPRQLDVETEIGIGFPELFGLEEIFSEVLHGDREQFVLKGIVRHFQPDAPIYLDIYAIALGQHGDRLILFLEEVTDRMTLEQTLVQASNEMMLLVDRLSVSEAYTESIVMSMADALLVTDLSGTIQKVNPATIALLGYEKSELVGQHFLSILDDPNFDIAEIQRYLLAEDGEILKNVELVCRCRNGENVTIAFSCSVIPNQGRDWQELIYIGRDVTKQLRAQQRTLAQLSITQTLSEAIAIEDAMPKILQGICEHLHWDLGELWLPDTEPDKPRGESPQNVRLSCVAAWSDPSVDLSQWMLAARQKTFTPQEGIPGQIWQRGKSEWIADWVRDRRFKRTASATTQSLRCACGFPIQIGNETIGVMTLFSQEVRSPDRDLLRMMTLVGGQLGQFIQRKRAEAALSEQREQTERLLLNILPEAIADRLKQEEGIIAEDFEEVTVLFADIVGFTELSAQISATDLVRLLNQVFSAFDKLSEKHGLEKIKTIGDAYMVVGGLPKPIANSAVAIAQMALEMQQAIVSFNARHHQQLSLRIGIHTGPVVAGVIGIKKFNYDLWGDTVNTASRMESHGVPGKIQVTEAIYRRICDRFVLEKRGTISVKGKGKMTTYFLVGRKENLANPPQGKQQYSLPKMDADRFWFPTQVLS</sequence>
<evidence type="ECO:0000313" key="21">
    <source>
        <dbReference type="Proteomes" id="UP000621799"/>
    </source>
</evidence>
<dbReference type="Pfam" id="PF13185">
    <property type="entry name" value="GAF_2"/>
    <property type="match status" value="1"/>
</dbReference>
<keyword evidence="5" id="KW-0812">Transmembrane</keyword>
<feature type="domain" description="PAS" evidence="18">
    <location>
        <begin position="138"/>
        <end position="186"/>
    </location>
</feature>
<dbReference type="PANTHER" id="PTHR11920">
    <property type="entry name" value="GUANYLYL CYCLASE"/>
    <property type="match status" value="1"/>
</dbReference>
<dbReference type="Proteomes" id="UP000621799">
    <property type="component" value="Unassembled WGS sequence"/>
</dbReference>
<dbReference type="GO" id="GO:0004016">
    <property type="term" value="F:adenylate cyclase activity"/>
    <property type="evidence" value="ECO:0007669"/>
    <property type="project" value="UniProtKB-EC"/>
</dbReference>
<evidence type="ECO:0000259" key="18">
    <source>
        <dbReference type="PROSITE" id="PS50112"/>
    </source>
</evidence>
<dbReference type="Gene3D" id="3.30.70.1230">
    <property type="entry name" value="Nucleotide cyclase"/>
    <property type="match status" value="1"/>
</dbReference>
<dbReference type="SUPFAM" id="SSF55785">
    <property type="entry name" value="PYP-like sensor domain (PAS domain)"/>
    <property type="match status" value="1"/>
</dbReference>
<protein>
    <recommendedName>
        <fullName evidence="4">Adenylate cyclase</fullName>
        <ecNumber evidence="3">4.6.1.1</ecNumber>
    </recommendedName>
    <alternativeName>
        <fullName evidence="14">ATP pyrophosphate-lyase</fullName>
    </alternativeName>
    <alternativeName>
        <fullName evidence="15">Adenylyl cyclase</fullName>
    </alternativeName>
</protein>
<dbReference type="InterPro" id="IPR035965">
    <property type="entry name" value="PAS-like_dom_sf"/>
</dbReference>
<dbReference type="NCBIfam" id="TIGR00229">
    <property type="entry name" value="sensory_box"/>
    <property type="match status" value="1"/>
</dbReference>
<dbReference type="Gene3D" id="3.30.450.20">
    <property type="entry name" value="PAS domain"/>
    <property type="match status" value="1"/>
</dbReference>
<keyword evidence="10" id="KW-1133">Transmembrane helix</keyword>
<evidence type="ECO:0000256" key="11">
    <source>
        <dbReference type="ARBA" id="ARBA00022998"/>
    </source>
</evidence>
<comment type="catalytic activity">
    <reaction evidence="1">
        <text>ATP = 3',5'-cyclic AMP + diphosphate</text>
        <dbReference type="Rhea" id="RHEA:15389"/>
        <dbReference type="ChEBI" id="CHEBI:30616"/>
        <dbReference type="ChEBI" id="CHEBI:33019"/>
        <dbReference type="ChEBI" id="CHEBI:58165"/>
        <dbReference type="EC" id="4.6.1.1"/>
    </reaction>
</comment>
<evidence type="ECO:0000256" key="6">
    <source>
        <dbReference type="ARBA" id="ARBA00022723"/>
    </source>
</evidence>